<comment type="caution">
    <text evidence="1">The sequence shown here is derived from an EMBL/GenBank/DDBJ whole genome shotgun (WGS) entry which is preliminary data.</text>
</comment>
<accession>A0ACC1LB60</accession>
<reference evidence="1" key="1">
    <citation type="submission" date="2022-07" db="EMBL/GenBank/DDBJ databases">
        <title>Phylogenomic reconstructions and comparative analyses of Kickxellomycotina fungi.</title>
        <authorList>
            <person name="Reynolds N.K."/>
            <person name="Stajich J.E."/>
            <person name="Barry K."/>
            <person name="Grigoriev I.V."/>
            <person name="Crous P."/>
            <person name="Smith M.E."/>
        </authorList>
    </citation>
    <scope>NUCLEOTIDE SEQUENCE</scope>
    <source>
        <strain evidence="1">CBS 102833</strain>
    </source>
</reference>
<gene>
    <name evidence="1" type="ORF">H4S07_004318</name>
</gene>
<proteinExistence type="predicted"/>
<organism evidence="1 2">
    <name type="scientific">Coemansia furcata</name>
    <dbReference type="NCBI Taxonomy" id="417177"/>
    <lineage>
        <taxon>Eukaryota</taxon>
        <taxon>Fungi</taxon>
        <taxon>Fungi incertae sedis</taxon>
        <taxon>Zoopagomycota</taxon>
        <taxon>Kickxellomycotina</taxon>
        <taxon>Kickxellomycetes</taxon>
        <taxon>Kickxellales</taxon>
        <taxon>Kickxellaceae</taxon>
        <taxon>Coemansia</taxon>
    </lineage>
</organism>
<dbReference type="Proteomes" id="UP001140096">
    <property type="component" value="Unassembled WGS sequence"/>
</dbReference>
<feature type="non-terminal residue" evidence="1">
    <location>
        <position position="1"/>
    </location>
</feature>
<keyword evidence="2" id="KW-1185">Reference proteome</keyword>
<evidence type="ECO:0000313" key="1">
    <source>
        <dbReference type="EMBL" id="KAJ2804047.1"/>
    </source>
</evidence>
<dbReference type="EMBL" id="JANBUP010001703">
    <property type="protein sequence ID" value="KAJ2804047.1"/>
    <property type="molecule type" value="Genomic_DNA"/>
</dbReference>
<name>A0ACC1LB60_9FUNG</name>
<protein>
    <submittedName>
        <fullName evidence="1">Uncharacterized protein</fullName>
    </submittedName>
</protein>
<sequence>GYSDREDTAIEMGPLDTSQAAGNGRFFNMLDGVVSQMSQIDEHIGRIANLHEQALTVTSESKYRQISSDRDQLVADTNGIIAGVKQNLEILARTADDPTSSKDQRVLHATRQQTQAKKFSEQLQRYRQMEYQYSQRNRERLERQYRIARPDASDEEVANAIDSDQAGQVFAQSVMHSNRIGDARRVLRDVEERQADIKKIDKTIGELAQMFVEVSEMVNRQQEVIDSIDTAVEETHMDMENGRKEVNTAIVLRIKARKKLWIILFVSIIIIVVIIIIVYFTVIKK</sequence>
<evidence type="ECO:0000313" key="2">
    <source>
        <dbReference type="Proteomes" id="UP001140096"/>
    </source>
</evidence>